<organism evidence="12 13">
    <name type="scientific">Syncephalis pseudoplumigaleata</name>
    <dbReference type="NCBI Taxonomy" id="1712513"/>
    <lineage>
        <taxon>Eukaryota</taxon>
        <taxon>Fungi</taxon>
        <taxon>Fungi incertae sedis</taxon>
        <taxon>Zoopagomycota</taxon>
        <taxon>Zoopagomycotina</taxon>
        <taxon>Zoopagomycetes</taxon>
        <taxon>Zoopagales</taxon>
        <taxon>Piptocephalidaceae</taxon>
        <taxon>Syncephalis</taxon>
    </lineage>
</organism>
<evidence type="ECO:0000256" key="2">
    <source>
        <dbReference type="ARBA" id="ARBA00022448"/>
    </source>
</evidence>
<evidence type="ECO:0000313" key="12">
    <source>
        <dbReference type="EMBL" id="RKP26234.1"/>
    </source>
</evidence>
<evidence type="ECO:0000256" key="3">
    <source>
        <dbReference type="ARBA" id="ARBA00022692"/>
    </source>
</evidence>
<dbReference type="SMART" id="SM00382">
    <property type="entry name" value="AAA"/>
    <property type="match status" value="1"/>
</dbReference>
<dbReference type="OrthoDB" id="6500128at2759"/>
<dbReference type="CDD" id="cd03249">
    <property type="entry name" value="ABC_MTABC3_MDL1_MDL2"/>
    <property type="match status" value="1"/>
</dbReference>
<evidence type="ECO:0000256" key="7">
    <source>
        <dbReference type="ARBA" id="ARBA00023136"/>
    </source>
</evidence>
<dbReference type="PROSITE" id="PS00211">
    <property type="entry name" value="ABC_TRANSPORTER_1"/>
    <property type="match status" value="1"/>
</dbReference>
<dbReference type="SUPFAM" id="SSF52540">
    <property type="entry name" value="P-loop containing nucleoside triphosphate hydrolases"/>
    <property type="match status" value="1"/>
</dbReference>
<dbReference type="Pfam" id="PF00664">
    <property type="entry name" value="ABC_membrane"/>
    <property type="match status" value="1"/>
</dbReference>
<keyword evidence="3 9" id="KW-0812">Transmembrane</keyword>
<dbReference type="Gene3D" id="3.40.50.300">
    <property type="entry name" value="P-loop containing nucleotide triphosphate hydrolases"/>
    <property type="match status" value="1"/>
</dbReference>
<dbReference type="InterPro" id="IPR039421">
    <property type="entry name" value="Type_1_exporter"/>
</dbReference>
<dbReference type="GO" id="GO:0016887">
    <property type="term" value="F:ATP hydrolysis activity"/>
    <property type="evidence" value="ECO:0007669"/>
    <property type="project" value="InterPro"/>
</dbReference>
<dbReference type="FunFam" id="3.40.50.300:FF:000403">
    <property type="entry name" value="ATP-binding cassette sub-family B member 8, mitochondrial"/>
    <property type="match status" value="1"/>
</dbReference>
<dbReference type="Pfam" id="PF00005">
    <property type="entry name" value="ABC_tran"/>
    <property type="match status" value="1"/>
</dbReference>
<dbReference type="InterPro" id="IPR003439">
    <property type="entry name" value="ABC_transporter-like_ATP-bd"/>
</dbReference>
<dbReference type="Proteomes" id="UP000278143">
    <property type="component" value="Unassembled WGS sequence"/>
</dbReference>
<feature type="domain" description="ABC transporter" evidence="10">
    <location>
        <begin position="290"/>
        <end position="525"/>
    </location>
</feature>
<dbReference type="CDD" id="cd18573">
    <property type="entry name" value="ABC_6TM_ABCB10_like"/>
    <property type="match status" value="1"/>
</dbReference>
<dbReference type="PANTHER" id="PTHR43394:SF1">
    <property type="entry name" value="ATP-BINDING CASSETTE SUB-FAMILY B MEMBER 10, MITOCHONDRIAL"/>
    <property type="match status" value="1"/>
</dbReference>
<evidence type="ECO:0000256" key="6">
    <source>
        <dbReference type="ARBA" id="ARBA00022989"/>
    </source>
</evidence>
<dbReference type="InterPro" id="IPR036640">
    <property type="entry name" value="ABC1_TM_sf"/>
</dbReference>
<keyword evidence="6 9" id="KW-1133">Transmembrane helix</keyword>
<name>A0A4P9Z1C7_9FUNG</name>
<gene>
    <name evidence="12" type="ORF">SYNPS1DRAFT_21961</name>
</gene>
<proteinExistence type="predicted"/>
<dbReference type="AlphaFoldDB" id="A0A4P9Z1C7"/>
<evidence type="ECO:0000256" key="1">
    <source>
        <dbReference type="ARBA" id="ARBA00004448"/>
    </source>
</evidence>
<dbReference type="PROSITE" id="PS50929">
    <property type="entry name" value="ABC_TM1F"/>
    <property type="match status" value="1"/>
</dbReference>
<comment type="subcellular location">
    <subcellularLocation>
        <location evidence="1">Mitochondrion inner membrane</location>
        <topology evidence="1">Multi-pass membrane protein</topology>
    </subcellularLocation>
</comment>
<dbReference type="InterPro" id="IPR027417">
    <property type="entry name" value="P-loop_NTPase"/>
</dbReference>
<dbReference type="PROSITE" id="PS50893">
    <property type="entry name" value="ABC_TRANSPORTER_2"/>
    <property type="match status" value="1"/>
</dbReference>
<dbReference type="InterPro" id="IPR017871">
    <property type="entry name" value="ABC_transporter-like_CS"/>
</dbReference>
<evidence type="ECO:0000256" key="9">
    <source>
        <dbReference type="SAM" id="Phobius"/>
    </source>
</evidence>
<keyword evidence="2" id="KW-0813">Transport</keyword>
<evidence type="ECO:0000256" key="5">
    <source>
        <dbReference type="ARBA" id="ARBA00022840"/>
    </source>
</evidence>
<dbReference type="Gene3D" id="1.20.1560.10">
    <property type="entry name" value="ABC transporter type 1, transmembrane domain"/>
    <property type="match status" value="1"/>
</dbReference>
<accession>A0A4P9Z1C7</accession>
<keyword evidence="5" id="KW-0067">ATP-binding</keyword>
<evidence type="ECO:0000256" key="4">
    <source>
        <dbReference type="ARBA" id="ARBA00022741"/>
    </source>
</evidence>
<evidence type="ECO:0000259" key="10">
    <source>
        <dbReference type="PROSITE" id="PS50893"/>
    </source>
</evidence>
<keyword evidence="4" id="KW-0547">Nucleotide-binding</keyword>
<dbReference type="GO" id="GO:0090374">
    <property type="term" value="P:oligopeptide export from mitochondrion"/>
    <property type="evidence" value="ECO:0007669"/>
    <property type="project" value="TreeGrafter"/>
</dbReference>
<feature type="transmembrane region" description="Helical" evidence="9">
    <location>
        <begin position="24"/>
        <end position="45"/>
    </location>
</feature>
<dbReference type="GO" id="GO:0005743">
    <property type="term" value="C:mitochondrial inner membrane"/>
    <property type="evidence" value="ECO:0007669"/>
    <property type="project" value="UniProtKB-SubCell"/>
</dbReference>
<dbReference type="GO" id="GO:0005524">
    <property type="term" value="F:ATP binding"/>
    <property type="evidence" value="ECO:0007669"/>
    <property type="project" value="UniProtKB-KW"/>
</dbReference>
<dbReference type="PANTHER" id="PTHR43394">
    <property type="entry name" value="ATP-DEPENDENT PERMEASE MDL1, MITOCHONDRIAL"/>
    <property type="match status" value="1"/>
</dbReference>
<evidence type="ECO:0000259" key="11">
    <source>
        <dbReference type="PROSITE" id="PS50929"/>
    </source>
</evidence>
<feature type="domain" description="ABC transmembrane type-1" evidence="11">
    <location>
        <begin position="1"/>
        <end position="257"/>
    </location>
</feature>
<reference evidence="13" key="1">
    <citation type="journal article" date="2018" name="Nat. Microbiol.">
        <title>Leveraging single-cell genomics to expand the fungal tree of life.</title>
        <authorList>
            <person name="Ahrendt S.R."/>
            <person name="Quandt C.A."/>
            <person name="Ciobanu D."/>
            <person name="Clum A."/>
            <person name="Salamov A."/>
            <person name="Andreopoulos B."/>
            <person name="Cheng J.F."/>
            <person name="Woyke T."/>
            <person name="Pelin A."/>
            <person name="Henrissat B."/>
            <person name="Reynolds N.K."/>
            <person name="Benny G.L."/>
            <person name="Smith M.E."/>
            <person name="James T.Y."/>
            <person name="Grigoriev I.V."/>
        </authorList>
    </citation>
    <scope>NUCLEOTIDE SEQUENCE [LARGE SCALE GENOMIC DNA]</scope>
    <source>
        <strain evidence="13">Benny S71-1</strain>
    </source>
</reference>
<keyword evidence="7 9" id="KW-0472">Membrane</keyword>
<dbReference type="GO" id="GO:0015421">
    <property type="term" value="F:ABC-type oligopeptide transporter activity"/>
    <property type="evidence" value="ECO:0007669"/>
    <property type="project" value="TreeGrafter"/>
</dbReference>
<dbReference type="InterPro" id="IPR003593">
    <property type="entry name" value="AAA+_ATPase"/>
</dbReference>
<evidence type="ECO:0000256" key="8">
    <source>
        <dbReference type="SAM" id="MobiDB-lite"/>
    </source>
</evidence>
<evidence type="ECO:0000313" key="13">
    <source>
        <dbReference type="Proteomes" id="UP000278143"/>
    </source>
</evidence>
<dbReference type="EMBL" id="KZ989477">
    <property type="protein sequence ID" value="RKP26234.1"/>
    <property type="molecule type" value="Genomic_DNA"/>
</dbReference>
<feature type="transmembrane region" description="Helical" evidence="9">
    <location>
        <begin position="124"/>
        <end position="145"/>
    </location>
</feature>
<dbReference type="InterPro" id="IPR011527">
    <property type="entry name" value="ABC1_TM_dom"/>
</dbReference>
<sequence length="561" mass="61048">MGKIIDIVTNPAAELPGHLTVWQFYSLLGGVFLGGALANTGRVVLMKLVGERIVARLRTKLFDTFLRQEVAFFDRTRSGELISRLSVDTSVVGKTLSNNISDGLRSVAMSIGGLSMMAYVSGKLTLCMVFIVPPMAVAAVFYGRYVRSLSKQTQTALGEVTKVAEERLGNVRTVFAFARESDESKRYSARVNDVFALARKEAGLTGNLTVLAVLALGGSMVSQGQISVGELASFLMYTAYVGTSTMGVTSFYSELMKGLGAGSRLFELLDREPAIPKTGGARLPVVRGEIRFDHVDFTYPTRPGSQVLDDLSFTVKPGTSLAVAGTSGGGKSTIGSLILRFYDVTRGQVLIDGTDVRELDVQWWRSNVGVVSQEPVLFAGTLADNIRYAHPEATMDQVEAAARMANCDFIQRLPDRFDTWVGERGVSLSGGQKQRVAIARALLKNPRVLILDEATSALDAESEQQVQDALDRLARNRTVITIAHRASTLQRSDVILCLDGGRAVELGSYARLMEARGVFWRIMERQRAAAIEAQKAQRQPSPLPKENEEALDSVLDVHATR</sequence>
<feature type="region of interest" description="Disordered" evidence="8">
    <location>
        <begin position="533"/>
        <end position="561"/>
    </location>
</feature>
<keyword evidence="13" id="KW-1185">Reference proteome</keyword>
<dbReference type="SUPFAM" id="SSF90123">
    <property type="entry name" value="ABC transporter transmembrane region"/>
    <property type="match status" value="1"/>
</dbReference>
<dbReference type="FunFam" id="1.20.1560.10:FF:000058">
    <property type="entry name" value="ABC transporter B family member 25"/>
    <property type="match status" value="1"/>
</dbReference>
<protein>
    <submittedName>
        <fullName evidence="12">P-loop containing nucleoside triphosphate hydrolase protein</fullName>
    </submittedName>
</protein>
<keyword evidence="12" id="KW-0378">Hydrolase</keyword>